<dbReference type="InterPro" id="IPR004254">
    <property type="entry name" value="AdipoR/HlyIII-related"/>
</dbReference>
<organism evidence="6">
    <name type="scientific">freshwater metagenome</name>
    <dbReference type="NCBI Taxonomy" id="449393"/>
    <lineage>
        <taxon>unclassified sequences</taxon>
        <taxon>metagenomes</taxon>
        <taxon>ecological metagenomes</taxon>
    </lineage>
</organism>
<feature type="transmembrane region" description="Helical" evidence="5">
    <location>
        <begin position="122"/>
        <end position="142"/>
    </location>
</feature>
<protein>
    <submittedName>
        <fullName evidence="6">Unannotated protein</fullName>
    </submittedName>
</protein>
<evidence type="ECO:0000256" key="4">
    <source>
        <dbReference type="ARBA" id="ARBA00023136"/>
    </source>
</evidence>
<accession>A0A6J5YH78</accession>
<comment type="subcellular location">
    <subcellularLocation>
        <location evidence="1">Membrane</location>
        <topology evidence="1">Multi-pass membrane protein</topology>
    </subcellularLocation>
</comment>
<feature type="transmembrane region" description="Helical" evidence="5">
    <location>
        <begin position="59"/>
        <end position="78"/>
    </location>
</feature>
<evidence type="ECO:0000256" key="1">
    <source>
        <dbReference type="ARBA" id="ARBA00004141"/>
    </source>
</evidence>
<feature type="transmembrane region" description="Helical" evidence="5">
    <location>
        <begin position="210"/>
        <end position="230"/>
    </location>
</feature>
<dbReference type="PANTHER" id="PTHR20855">
    <property type="entry name" value="ADIPOR/PROGESTIN RECEPTOR-RELATED"/>
    <property type="match status" value="1"/>
</dbReference>
<feature type="transmembrane region" description="Helical" evidence="5">
    <location>
        <begin position="33"/>
        <end position="52"/>
    </location>
</feature>
<keyword evidence="2 5" id="KW-0812">Transmembrane</keyword>
<feature type="transmembrane region" description="Helical" evidence="5">
    <location>
        <begin position="98"/>
        <end position="115"/>
    </location>
</feature>
<dbReference type="GO" id="GO:0016020">
    <property type="term" value="C:membrane"/>
    <property type="evidence" value="ECO:0007669"/>
    <property type="project" value="UniProtKB-SubCell"/>
</dbReference>
<evidence type="ECO:0000256" key="5">
    <source>
        <dbReference type="SAM" id="Phobius"/>
    </source>
</evidence>
<proteinExistence type="predicted"/>
<dbReference type="PANTHER" id="PTHR20855:SF3">
    <property type="entry name" value="LD03007P"/>
    <property type="match status" value="1"/>
</dbReference>
<dbReference type="AlphaFoldDB" id="A0A6J5YH78"/>
<dbReference type="EMBL" id="CAEMXZ010000082">
    <property type="protein sequence ID" value="CAB4323897.1"/>
    <property type="molecule type" value="Genomic_DNA"/>
</dbReference>
<evidence type="ECO:0000256" key="2">
    <source>
        <dbReference type="ARBA" id="ARBA00022692"/>
    </source>
</evidence>
<evidence type="ECO:0000256" key="3">
    <source>
        <dbReference type="ARBA" id="ARBA00022989"/>
    </source>
</evidence>
<evidence type="ECO:0000313" key="6">
    <source>
        <dbReference type="EMBL" id="CAB4323897.1"/>
    </source>
</evidence>
<reference evidence="6" key="1">
    <citation type="submission" date="2020-05" db="EMBL/GenBank/DDBJ databases">
        <authorList>
            <person name="Chiriac C."/>
            <person name="Salcher M."/>
            <person name="Ghai R."/>
            <person name="Kavagutti S V."/>
        </authorList>
    </citation>
    <scope>NUCLEOTIDE SEQUENCE</scope>
</reference>
<sequence>MADVPVVSHPFAALDEFLWKLSWDARPRYRGKLHAISAFLAPPAAAAMIINARPGRKRAAAAVYGVGMCSMFAVSGTYHRLSRSKKMAGVMRRLDHSTIYVMIAGTWTPVAVAVLPPEQAKYVLGAVWGITGVAVAAKVALLDEKHRAGSWFYPVLGVAGAVLAPAVAKVGGRRTVTQLLGGGAAYLAGSLVFALRKPNPSPKYFGFHEIFHVAVVAGAAAHYVAVWRLLGDRTD</sequence>
<keyword evidence="4 5" id="KW-0472">Membrane</keyword>
<feature type="transmembrane region" description="Helical" evidence="5">
    <location>
        <begin position="175"/>
        <end position="195"/>
    </location>
</feature>
<name>A0A6J5YH78_9ZZZZ</name>
<feature type="transmembrane region" description="Helical" evidence="5">
    <location>
        <begin position="148"/>
        <end position="168"/>
    </location>
</feature>
<gene>
    <name evidence="6" type="ORF">UFOPK1392_01659</name>
</gene>
<dbReference type="Pfam" id="PF03006">
    <property type="entry name" value="HlyIII"/>
    <property type="match status" value="1"/>
</dbReference>
<keyword evidence="3 5" id="KW-1133">Transmembrane helix</keyword>